<feature type="region of interest" description="Disordered" evidence="1">
    <location>
        <begin position="1"/>
        <end position="38"/>
    </location>
</feature>
<evidence type="ECO:0000313" key="3">
    <source>
        <dbReference type="Proteomes" id="UP001147747"/>
    </source>
</evidence>
<sequence>MEDTQHIKQSTSTDESQQVPVNPKALRRGNPPPKHPIEYWEERLLGKRLYRDDKEIPPEETDVIILCLLLR</sequence>
<reference evidence="2" key="1">
    <citation type="submission" date="2022-12" db="EMBL/GenBank/DDBJ databases">
        <authorList>
            <person name="Petersen C."/>
        </authorList>
    </citation>
    <scope>NUCLEOTIDE SEQUENCE</scope>
    <source>
        <strain evidence="2">IBT 29677</strain>
    </source>
</reference>
<evidence type="ECO:0000256" key="1">
    <source>
        <dbReference type="SAM" id="MobiDB-lite"/>
    </source>
</evidence>
<gene>
    <name evidence="2" type="ORF">N7509_004141</name>
</gene>
<organism evidence="2 3">
    <name type="scientific">Penicillium cosmopolitanum</name>
    <dbReference type="NCBI Taxonomy" id="1131564"/>
    <lineage>
        <taxon>Eukaryota</taxon>
        <taxon>Fungi</taxon>
        <taxon>Dikarya</taxon>
        <taxon>Ascomycota</taxon>
        <taxon>Pezizomycotina</taxon>
        <taxon>Eurotiomycetes</taxon>
        <taxon>Eurotiomycetidae</taxon>
        <taxon>Eurotiales</taxon>
        <taxon>Aspergillaceae</taxon>
        <taxon>Penicillium</taxon>
    </lineage>
</organism>
<dbReference type="EMBL" id="JAPZBU010000005">
    <property type="protein sequence ID" value="KAJ5404270.1"/>
    <property type="molecule type" value="Genomic_DNA"/>
</dbReference>
<feature type="compositionally biased region" description="Polar residues" evidence="1">
    <location>
        <begin position="7"/>
        <end position="20"/>
    </location>
</feature>
<evidence type="ECO:0000313" key="2">
    <source>
        <dbReference type="EMBL" id="KAJ5404270.1"/>
    </source>
</evidence>
<proteinExistence type="predicted"/>
<name>A0A9W9W6D8_9EURO</name>
<accession>A0A9W9W6D8</accession>
<reference evidence="2" key="2">
    <citation type="journal article" date="2023" name="IMA Fungus">
        <title>Comparative genomic study of the Penicillium genus elucidates a diverse pangenome and 15 lateral gene transfer events.</title>
        <authorList>
            <person name="Petersen C."/>
            <person name="Sorensen T."/>
            <person name="Nielsen M.R."/>
            <person name="Sondergaard T.E."/>
            <person name="Sorensen J.L."/>
            <person name="Fitzpatrick D.A."/>
            <person name="Frisvad J.C."/>
            <person name="Nielsen K.L."/>
        </authorList>
    </citation>
    <scope>NUCLEOTIDE SEQUENCE</scope>
    <source>
        <strain evidence="2">IBT 29677</strain>
    </source>
</reference>
<dbReference type="RefSeq" id="XP_056491512.1">
    <property type="nucleotide sequence ID" value="XM_056628778.1"/>
</dbReference>
<protein>
    <submittedName>
        <fullName evidence="2">Uncharacterized protein</fullName>
    </submittedName>
</protein>
<dbReference type="GeneID" id="81367758"/>
<keyword evidence="3" id="KW-1185">Reference proteome</keyword>
<dbReference type="Proteomes" id="UP001147747">
    <property type="component" value="Unassembled WGS sequence"/>
</dbReference>
<dbReference type="AlphaFoldDB" id="A0A9W9W6D8"/>
<comment type="caution">
    <text evidence="2">The sequence shown here is derived from an EMBL/GenBank/DDBJ whole genome shotgun (WGS) entry which is preliminary data.</text>
</comment>